<organism evidence="5 6">
    <name type="scientific">Streptomyces palmae</name>
    <dbReference type="NCBI Taxonomy" id="1701085"/>
    <lineage>
        <taxon>Bacteria</taxon>
        <taxon>Bacillati</taxon>
        <taxon>Actinomycetota</taxon>
        <taxon>Actinomycetes</taxon>
        <taxon>Kitasatosporales</taxon>
        <taxon>Streptomycetaceae</taxon>
        <taxon>Streptomyces</taxon>
    </lineage>
</organism>
<dbReference type="InterPro" id="IPR027417">
    <property type="entry name" value="P-loop_NTPase"/>
</dbReference>
<dbReference type="PROSITE" id="PS00622">
    <property type="entry name" value="HTH_LUXR_1"/>
    <property type="match status" value="1"/>
</dbReference>
<feature type="region of interest" description="Disordered" evidence="3">
    <location>
        <begin position="12"/>
        <end position="36"/>
    </location>
</feature>
<dbReference type="PROSITE" id="PS50043">
    <property type="entry name" value="HTH_LUXR_2"/>
    <property type="match status" value="1"/>
</dbReference>
<dbReference type="SUPFAM" id="SSF46894">
    <property type="entry name" value="C-terminal effector domain of the bipartite response regulators"/>
    <property type="match status" value="1"/>
</dbReference>
<feature type="region of interest" description="Disordered" evidence="3">
    <location>
        <begin position="963"/>
        <end position="1023"/>
    </location>
</feature>
<dbReference type="GO" id="GO:0003677">
    <property type="term" value="F:DNA binding"/>
    <property type="evidence" value="ECO:0007669"/>
    <property type="project" value="InterPro"/>
</dbReference>
<dbReference type="SMART" id="SM00421">
    <property type="entry name" value="HTH_LUXR"/>
    <property type="match status" value="1"/>
</dbReference>
<dbReference type="InterPro" id="IPR000792">
    <property type="entry name" value="Tscrpt_reg_LuxR_C"/>
</dbReference>
<keyword evidence="1" id="KW-0547">Nucleotide-binding</keyword>
<proteinExistence type="predicted"/>
<dbReference type="PANTHER" id="PTHR16305:SF35">
    <property type="entry name" value="TRANSCRIPTIONAL ACTIVATOR DOMAIN"/>
    <property type="match status" value="1"/>
</dbReference>
<dbReference type="GO" id="GO:0005737">
    <property type="term" value="C:cytoplasm"/>
    <property type="evidence" value="ECO:0007669"/>
    <property type="project" value="TreeGrafter"/>
</dbReference>
<dbReference type="Proteomes" id="UP000297948">
    <property type="component" value="Unassembled WGS sequence"/>
</dbReference>
<reference evidence="5 6" key="1">
    <citation type="submission" date="2019-03" db="EMBL/GenBank/DDBJ databases">
        <authorList>
            <person name="Gonzalez-Pimentel J.L."/>
        </authorList>
    </citation>
    <scope>NUCLEOTIDE SEQUENCE [LARGE SCALE GENOMIC DNA]</scope>
    <source>
        <strain evidence="5 6">JCM 31289</strain>
    </source>
</reference>
<evidence type="ECO:0000313" key="5">
    <source>
        <dbReference type="EMBL" id="TGB10113.1"/>
    </source>
</evidence>
<dbReference type="InterPro" id="IPR041664">
    <property type="entry name" value="AAA_16"/>
</dbReference>
<dbReference type="SUPFAM" id="SSF52540">
    <property type="entry name" value="P-loop containing nucleoside triphosphate hydrolases"/>
    <property type="match status" value="1"/>
</dbReference>
<accession>A0A4Z0H9Y5</accession>
<dbReference type="CDD" id="cd06170">
    <property type="entry name" value="LuxR_C_like"/>
    <property type="match status" value="1"/>
</dbReference>
<name>A0A4Z0H9Y5_9ACTN</name>
<keyword evidence="6" id="KW-1185">Reference proteome</keyword>
<dbReference type="Pfam" id="PF13191">
    <property type="entry name" value="AAA_16"/>
    <property type="match status" value="1"/>
</dbReference>
<dbReference type="InterPro" id="IPR011990">
    <property type="entry name" value="TPR-like_helical_dom_sf"/>
</dbReference>
<dbReference type="OrthoDB" id="3178131at2"/>
<dbReference type="InterPro" id="IPR036388">
    <property type="entry name" value="WH-like_DNA-bd_sf"/>
</dbReference>
<evidence type="ECO:0000313" key="6">
    <source>
        <dbReference type="Proteomes" id="UP000297948"/>
    </source>
</evidence>
<keyword evidence="2" id="KW-0067">ATP-binding</keyword>
<dbReference type="AlphaFoldDB" id="A0A4Z0H9Y5"/>
<dbReference type="PANTHER" id="PTHR16305">
    <property type="entry name" value="TESTICULAR SOLUBLE ADENYLYL CYCLASE"/>
    <property type="match status" value="1"/>
</dbReference>
<dbReference type="GO" id="GO:0004016">
    <property type="term" value="F:adenylate cyclase activity"/>
    <property type="evidence" value="ECO:0007669"/>
    <property type="project" value="TreeGrafter"/>
</dbReference>
<sequence>MCICHACGPGEATPDQAPKTAAACPSSPPRAEAAGEGGAMLHEREAGLGLVRTALKEAEAGAGSALLVTGGAGVGRSAFLRAAAVEARQLGFTVLQTHGSHTEQTEPLGLCRRLLASSSRGPDRGTPAPLGPDGAHRLALIESRLPEALTGQLPSGVFESLLRLLTPSEPDRPVLVLVDDVHWADPWSLRWLTRLAERAGQLPLTVLTSLCPGVDGPCPELLEELCFAQADEIRLARLGDEAAAALLRERLGRSVDDSFAAACSAATGGNPMLLSALAGELSLSGRATDAAAAEAVPGIAVESIARRTHVRVRRISPHALAVCRAVAVLDQDATPERISELTGIDSPSVTAAVTAMARMGLVVTGHPGVRIGQALLRTAVLAALPAGELRATHSRAARLLWRHRAPRNAVARHLMASLPLAEPWALDTLRAVAAEHLAAGDPVAAVGHLRRALDEPASDGLRTAILLDIGAAALRTDIDRAFGDIREALRLTPEARERLQETPGLLELLFTCGSREDTTWLAAMTADSRDAAGTGPLTARTACFALRDAGPVGPPPPATGARSADALTKACAALAAVHRGPASERQVRAARRAIVSRPDTPAELLTHLHTAQALAYQGRFSEALRLCAAALKAARNQRHRPVEAFALALRAEARLATGAVPAALDDARAAAALLRPLGADPGSGLAVHVLTRWIHVLTEAGSFEEAFSALETAGYATVQPEGYAGALVRLVRGRLRTAAGFVQEGIADLAACGRSLLSWGADNPAVAPWRSATALALAALGRAAEARRHTAEEAALAEALGNPAPLGSALTLAASLAGPPELHTAERAVTVLRASEARLALARALVVQGTLLRQDRQLPGARRVLREAADLAQEIGHQPLTEEARAELTAAGGRLRKSHRPGISGLTEAERRVIEIAATGRTNREIAKLLFVQVRTVEVHLTHAYRKLGISGRGELEQVLHPQGPASQTAPCRHDPPAPRAQPRTERYTEDFAGRSLTPRSARPQDAECGSGCRVPENRLRRG</sequence>
<evidence type="ECO:0000256" key="2">
    <source>
        <dbReference type="ARBA" id="ARBA00022840"/>
    </source>
</evidence>
<evidence type="ECO:0000256" key="1">
    <source>
        <dbReference type="ARBA" id="ARBA00022741"/>
    </source>
</evidence>
<protein>
    <recommendedName>
        <fullName evidence="4">HTH luxR-type domain-containing protein</fullName>
    </recommendedName>
</protein>
<comment type="caution">
    <text evidence="5">The sequence shown here is derived from an EMBL/GenBank/DDBJ whole genome shotgun (WGS) entry which is preliminary data.</text>
</comment>
<dbReference type="EMBL" id="SRID01000096">
    <property type="protein sequence ID" value="TGB10113.1"/>
    <property type="molecule type" value="Genomic_DNA"/>
</dbReference>
<dbReference type="InterPro" id="IPR016032">
    <property type="entry name" value="Sig_transdc_resp-reg_C-effctor"/>
</dbReference>
<evidence type="ECO:0000256" key="3">
    <source>
        <dbReference type="SAM" id="MobiDB-lite"/>
    </source>
</evidence>
<dbReference type="GO" id="GO:0005524">
    <property type="term" value="F:ATP binding"/>
    <property type="evidence" value="ECO:0007669"/>
    <property type="project" value="UniProtKB-KW"/>
</dbReference>
<dbReference type="Gene3D" id="1.10.10.10">
    <property type="entry name" value="Winged helix-like DNA-binding domain superfamily/Winged helix DNA-binding domain"/>
    <property type="match status" value="1"/>
</dbReference>
<feature type="compositionally biased region" description="Basic and acidic residues" evidence="3">
    <location>
        <begin position="972"/>
        <end position="993"/>
    </location>
</feature>
<feature type="domain" description="HTH luxR-type" evidence="4">
    <location>
        <begin position="899"/>
        <end position="964"/>
    </location>
</feature>
<dbReference type="PRINTS" id="PR00038">
    <property type="entry name" value="HTHLUXR"/>
</dbReference>
<dbReference type="Pfam" id="PF00196">
    <property type="entry name" value="GerE"/>
    <property type="match status" value="1"/>
</dbReference>
<evidence type="ECO:0000259" key="4">
    <source>
        <dbReference type="PROSITE" id="PS50043"/>
    </source>
</evidence>
<dbReference type="GO" id="GO:0006355">
    <property type="term" value="P:regulation of DNA-templated transcription"/>
    <property type="evidence" value="ECO:0007669"/>
    <property type="project" value="InterPro"/>
</dbReference>
<dbReference type="SUPFAM" id="SSF48452">
    <property type="entry name" value="TPR-like"/>
    <property type="match status" value="1"/>
</dbReference>
<dbReference type="Gene3D" id="1.25.40.10">
    <property type="entry name" value="Tetratricopeptide repeat domain"/>
    <property type="match status" value="1"/>
</dbReference>
<gene>
    <name evidence="5" type="ORF">E4099_13050</name>
</gene>